<reference evidence="2" key="1">
    <citation type="submission" date="2022-11" db="UniProtKB">
        <authorList>
            <consortium name="WormBaseParasite"/>
        </authorList>
    </citation>
    <scope>IDENTIFICATION</scope>
</reference>
<accession>A0A914MSX5</accession>
<name>A0A914MSX5_MELIC</name>
<keyword evidence="1" id="KW-1185">Reference proteome</keyword>
<protein>
    <submittedName>
        <fullName evidence="2">Uncharacterized protein</fullName>
    </submittedName>
</protein>
<proteinExistence type="predicted"/>
<sequence>MCILLSLTIKVRIYLLGECSLKLNDLNLVLQKQSATALRLPVMAPFVPRVLFELMYGFKAFMI</sequence>
<evidence type="ECO:0000313" key="2">
    <source>
        <dbReference type="WBParaSite" id="Minc3s02347g29590"/>
    </source>
</evidence>
<dbReference type="Proteomes" id="UP000887563">
    <property type="component" value="Unplaced"/>
</dbReference>
<evidence type="ECO:0000313" key="1">
    <source>
        <dbReference type="Proteomes" id="UP000887563"/>
    </source>
</evidence>
<organism evidence="1 2">
    <name type="scientific">Meloidogyne incognita</name>
    <name type="common">Southern root-knot nematode worm</name>
    <name type="synonym">Oxyuris incognita</name>
    <dbReference type="NCBI Taxonomy" id="6306"/>
    <lineage>
        <taxon>Eukaryota</taxon>
        <taxon>Metazoa</taxon>
        <taxon>Ecdysozoa</taxon>
        <taxon>Nematoda</taxon>
        <taxon>Chromadorea</taxon>
        <taxon>Rhabditida</taxon>
        <taxon>Tylenchina</taxon>
        <taxon>Tylenchomorpha</taxon>
        <taxon>Tylenchoidea</taxon>
        <taxon>Meloidogynidae</taxon>
        <taxon>Meloidogyninae</taxon>
        <taxon>Meloidogyne</taxon>
        <taxon>Meloidogyne incognita group</taxon>
    </lineage>
</organism>
<dbReference type="AlphaFoldDB" id="A0A914MSX5"/>
<dbReference type="WBParaSite" id="Minc3s02347g29590">
    <property type="protein sequence ID" value="Minc3s02347g29590"/>
    <property type="gene ID" value="Minc3s02347g29590"/>
</dbReference>